<dbReference type="RefSeq" id="XP_026681103.1">
    <property type="nucleotide sequence ID" value="XM_026825302.1"/>
</dbReference>
<keyword evidence="13" id="KW-1185">Reference proteome</keyword>
<evidence type="ECO:0000256" key="9">
    <source>
        <dbReference type="ARBA" id="ARBA00023136"/>
    </source>
</evidence>
<dbReference type="InterPro" id="IPR013083">
    <property type="entry name" value="Znf_RING/FYVE/PHD"/>
</dbReference>
<evidence type="ECO:0000256" key="2">
    <source>
        <dbReference type="ARBA" id="ARBA00022679"/>
    </source>
</evidence>
<feature type="region of interest" description="Disordered" evidence="10">
    <location>
        <begin position="32"/>
        <end position="67"/>
    </location>
</feature>
<keyword evidence="2" id="KW-0808">Transferase</keyword>
<feature type="transmembrane region" description="Helical" evidence="11">
    <location>
        <begin position="245"/>
        <end position="270"/>
    </location>
</feature>
<sequence length="299" mass="34483">MNSVSQVFAVLTKQSTNFLFRKYELSVHSNRDVDNESDQIETAGTSEHLERGTNTTSDDAIENNSQQTNECVQRTSSISSQNEAQRTQPHSPSAFSLDSIRSIIFDKVIRQLENSDDGIDGTMCRICYGTSQENLLPICQCRGSIAHVHVTCMERWLQECGSDSCDLCQFKFITERKPMETKLRSFLTWLRQTDNEMQEMWMDLGAMCAFFCFTLLMNISSYQYIFSNSMKIFSSDVPNRLGLSLTTVGLCSFVAHVDTIVLSWLCYIGLKHYARWHSWYRRRSMRLRIVLPDPIMREM</sequence>
<dbReference type="Gene3D" id="3.30.40.10">
    <property type="entry name" value="Zinc/RING finger domain, C3HC4 (zinc finger)"/>
    <property type="match status" value="1"/>
</dbReference>
<dbReference type="PROSITE" id="PS51292">
    <property type="entry name" value="ZF_RING_CH"/>
    <property type="match status" value="1"/>
</dbReference>
<proteinExistence type="predicted"/>
<name>A0A3Q0J2C1_DIACI</name>
<dbReference type="Pfam" id="PF12906">
    <property type="entry name" value="RINGv"/>
    <property type="match status" value="1"/>
</dbReference>
<dbReference type="GO" id="GO:0004842">
    <property type="term" value="F:ubiquitin-protein transferase activity"/>
    <property type="evidence" value="ECO:0007669"/>
    <property type="project" value="TreeGrafter"/>
</dbReference>
<dbReference type="STRING" id="121845.A0A3Q0J2C1"/>
<dbReference type="Proteomes" id="UP000079169">
    <property type="component" value="Unplaced"/>
</dbReference>
<keyword evidence="8 11" id="KW-1133">Transmembrane helix</keyword>
<dbReference type="GeneID" id="113468420"/>
<evidence type="ECO:0000313" key="13">
    <source>
        <dbReference type="Proteomes" id="UP000079169"/>
    </source>
</evidence>
<evidence type="ECO:0000256" key="1">
    <source>
        <dbReference type="ARBA" id="ARBA00004141"/>
    </source>
</evidence>
<evidence type="ECO:0000256" key="7">
    <source>
        <dbReference type="ARBA" id="ARBA00022833"/>
    </source>
</evidence>
<evidence type="ECO:0000256" key="6">
    <source>
        <dbReference type="ARBA" id="ARBA00022786"/>
    </source>
</evidence>
<dbReference type="GO" id="GO:0008270">
    <property type="term" value="F:zinc ion binding"/>
    <property type="evidence" value="ECO:0007669"/>
    <property type="project" value="UniProtKB-KW"/>
</dbReference>
<protein>
    <submittedName>
        <fullName evidence="14">E3 ubiquitin-protein ligase MARCH3-like</fullName>
    </submittedName>
</protein>
<evidence type="ECO:0000256" key="8">
    <source>
        <dbReference type="ARBA" id="ARBA00022989"/>
    </source>
</evidence>
<feature type="region of interest" description="Disordered" evidence="10">
    <location>
        <begin position="75"/>
        <end position="94"/>
    </location>
</feature>
<dbReference type="PANTHER" id="PTHR46065">
    <property type="entry name" value="E3 UBIQUITIN-PROTEIN LIGASE MARCH 2/3 FAMILY MEMBER"/>
    <property type="match status" value="1"/>
</dbReference>
<dbReference type="SMART" id="SM00744">
    <property type="entry name" value="RINGv"/>
    <property type="match status" value="1"/>
</dbReference>
<evidence type="ECO:0000313" key="14">
    <source>
        <dbReference type="RefSeq" id="XP_026681103.1"/>
    </source>
</evidence>
<comment type="subcellular location">
    <subcellularLocation>
        <location evidence="1">Membrane</location>
        <topology evidence="1">Multi-pass membrane protein</topology>
    </subcellularLocation>
</comment>
<feature type="domain" description="RING-CH-type" evidence="12">
    <location>
        <begin position="116"/>
        <end position="175"/>
    </location>
</feature>
<keyword evidence="4" id="KW-0479">Metal-binding</keyword>
<keyword evidence="6" id="KW-0833">Ubl conjugation pathway</keyword>
<dbReference type="GO" id="GO:0016020">
    <property type="term" value="C:membrane"/>
    <property type="evidence" value="ECO:0007669"/>
    <property type="project" value="UniProtKB-SubCell"/>
</dbReference>
<evidence type="ECO:0000256" key="11">
    <source>
        <dbReference type="SAM" id="Phobius"/>
    </source>
</evidence>
<keyword evidence="9 11" id="KW-0472">Membrane</keyword>
<keyword evidence="5" id="KW-0863">Zinc-finger</keyword>
<dbReference type="PANTHER" id="PTHR46065:SF6">
    <property type="entry name" value="RING FINGER CONTAINING PROTEIN, PUTATIVE-RELATED"/>
    <property type="match status" value="1"/>
</dbReference>
<dbReference type="KEGG" id="dci:113468420"/>
<evidence type="ECO:0000256" key="4">
    <source>
        <dbReference type="ARBA" id="ARBA00022723"/>
    </source>
</evidence>
<feature type="transmembrane region" description="Helical" evidence="11">
    <location>
        <begin position="204"/>
        <end position="225"/>
    </location>
</feature>
<accession>A0A3Q0J2C1</accession>
<keyword evidence="3 11" id="KW-0812">Transmembrane</keyword>
<evidence type="ECO:0000256" key="3">
    <source>
        <dbReference type="ARBA" id="ARBA00022692"/>
    </source>
</evidence>
<gene>
    <name evidence="14" type="primary">LOC113468420</name>
</gene>
<evidence type="ECO:0000259" key="12">
    <source>
        <dbReference type="PROSITE" id="PS51292"/>
    </source>
</evidence>
<keyword evidence="7" id="KW-0862">Zinc</keyword>
<dbReference type="InterPro" id="IPR011016">
    <property type="entry name" value="Znf_RING-CH"/>
</dbReference>
<dbReference type="GO" id="GO:0016567">
    <property type="term" value="P:protein ubiquitination"/>
    <property type="evidence" value="ECO:0007669"/>
    <property type="project" value="TreeGrafter"/>
</dbReference>
<organism evidence="13 14">
    <name type="scientific">Diaphorina citri</name>
    <name type="common">Asian citrus psyllid</name>
    <dbReference type="NCBI Taxonomy" id="121845"/>
    <lineage>
        <taxon>Eukaryota</taxon>
        <taxon>Metazoa</taxon>
        <taxon>Ecdysozoa</taxon>
        <taxon>Arthropoda</taxon>
        <taxon>Hexapoda</taxon>
        <taxon>Insecta</taxon>
        <taxon>Pterygota</taxon>
        <taxon>Neoptera</taxon>
        <taxon>Paraneoptera</taxon>
        <taxon>Hemiptera</taxon>
        <taxon>Sternorrhyncha</taxon>
        <taxon>Psylloidea</taxon>
        <taxon>Psyllidae</taxon>
        <taxon>Diaphorininae</taxon>
        <taxon>Diaphorina</taxon>
    </lineage>
</organism>
<evidence type="ECO:0000256" key="10">
    <source>
        <dbReference type="SAM" id="MobiDB-lite"/>
    </source>
</evidence>
<dbReference type="PaxDb" id="121845-A0A3Q0J2C1"/>
<feature type="compositionally biased region" description="Polar residues" evidence="10">
    <location>
        <begin position="52"/>
        <end position="67"/>
    </location>
</feature>
<evidence type="ECO:0000256" key="5">
    <source>
        <dbReference type="ARBA" id="ARBA00022771"/>
    </source>
</evidence>
<reference evidence="14" key="1">
    <citation type="submission" date="2025-08" db="UniProtKB">
        <authorList>
            <consortium name="RefSeq"/>
        </authorList>
    </citation>
    <scope>IDENTIFICATION</scope>
</reference>
<dbReference type="AlphaFoldDB" id="A0A3Q0J2C1"/>
<dbReference type="SUPFAM" id="SSF57850">
    <property type="entry name" value="RING/U-box"/>
    <property type="match status" value="1"/>
</dbReference>